<feature type="region of interest" description="Disordered" evidence="1">
    <location>
        <begin position="142"/>
        <end position="173"/>
    </location>
</feature>
<feature type="compositionally biased region" description="Basic and acidic residues" evidence="1">
    <location>
        <begin position="145"/>
        <end position="154"/>
    </location>
</feature>
<evidence type="ECO:0000313" key="3">
    <source>
        <dbReference type="Proteomes" id="UP000829291"/>
    </source>
</evidence>
<dbReference type="OrthoDB" id="8193799at2759"/>
<dbReference type="PROSITE" id="PS51257">
    <property type="entry name" value="PROKAR_LIPOPROTEIN"/>
    <property type="match status" value="1"/>
</dbReference>
<keyword evidence="2" id="KW-0732">Signal</keyword>
<evidence type="ECO:0000313" key="4">
    <source>
        <dbReference type="RefSeq" id="XP_015513296.1"/>
    </source>
</evidence>
<proteinExistence type="predicted"/>
<reference evidence="4" key="1">
    <citation type="submission" date="2025-08" db="UniProtKB">
        <authorList>
            <consortium name="RefSeq"/>
        </authorList>
    </citation>
    <scope>IDENTIFICATION</scope>
    <source>
        <tissue evidence="4">Thorax and Abdomen</tissue>
    </source>
</reference>
<feature type="chain" id="PRO_5027003989" evidence="2">
    <location>
        <begin position="17"/>
        <end position="274"/>
    </location>
</feature>
<name>A0A6J0BFV5_NEOLC</name>
<protein>
    <submittedName>
        <fullName evidence="4">Keratin, type I cytoskeletal 9</fullName>
    </submittedName>
</protein>
<dbReference type="AlphaFoldDB" id="A0A6J0BFV5"/>
<evidence type="ECO:0000256" key="1">
    <source>
        <dbReference type="SAM" id="MobiDB-lite"/>
    </source>
</evidence>
<dbReference type="GeneID" id="107219553"/>
<dbReference type="KEGG" id="nlo:107219553"/>
<dbReference type="InParanoid" id="A0A6J0BFV5"/>
<sequence length="274" mass="28484">MNRFLGFLLLVSYACAKPATYDEYLALEDDTASVGSIRRDVRAPLPPGFAIEVADLLSAGTEARKSREAKGAAEPKKTAMKNASGKSDEGGYYKSYGSDAEGEKGYLKQTYSKGDHGYKTLDTFHKQDGDNYGFEKHTAFGKAKGAKEGGEHGESGSYKSAEGSDGDDHEGAGTIVDAHYAPYEGEHYSEGEHVSSEGGDGGHYTEGGDAGHYTSGGQGGSGSYSSGGGDAGHYSTGGGAEGSYGTHGSYSSADDSGDHQGYVDGGSQYEGDHY</sequence>
<feature type="region of interest" description="Disordered" evidence="1">
    <location>
        <begin position="65"/>
        <end position="91"/>
    </location>
</feature>
<dbReference type="Proteomes" id="UP000829291">
    <property type="component" value="Chromosome 6"/>
</dbReference>
<dbReference type="RefSeq" id="XP_015513296.1">
    <property type="nucleotide sequence ID" value="XM_015657810.2"/>
</dbReference>
<feature type="compositionally biased region" description="Gly residues" evidence="1">
    <location>
        <begin position="198"/>
        <end position="242"/>
    </location>
</feature>
<feature type="region of interest" description="Disordered" evidence="1">
    <location>
        <begin position="189"/>
        <end position="274"/>
    </location>
</feature>
<accession>A0A6J0BFV5</accession>
<feature type="compositionally biased region" description="Basic and acidic residues" evidence="1">
    <location>
        <begin position="65"/>
        <end position="77"/>
    </location>
</feature>
<keyword evidence="3" id="KW-1185">Reference proteome</keyword>
<gene>
    <name evidence="4" type="primary">LOC107219553</name>
</gene>
<feature type="signal peptide" evidence="2">
    <location>
        <begin position="1"/>
        <end position="16"/>
    </location>
</feature>
<evidence type="ECO:0000256" key="2">
    <source>
        <dbReference type="SAM" id="SignalP"/>
    </source>
</evidence>
<organism evidence="4">
    <name type="scientific">Neodiprion lecontei</name>
    <name type="common">Redheaded pine sawfly</name>
    <dbReference type="NCBI Taxonomy" id="441921"/>
    <lineage>
        <taxon>Eukaryota</taxon>
        <taxon>Metazoa</taxon>
        <taxon>Ecdysozoa</taxon>
        <taxon>Arthropoda</taxon>
        <taxon>Hexapoda</taxon>
        <taxon>Insecta</taxon>
        <taxon>Pterygota</taxon>
        <taxon>Neoptera</taxon>
        <taxon>Endopterygota</taxon>
        <taxon>Hymenoptera</taxon>
        <taxon>Tenthredinoidea</taxon>
        <taxon>Diprionidae</taxon>
        <taxon>Diprioninae</taxon>
        <taxon>Neodiprion</taxon>
    </lineage>
</organism>